<organism evidence="1 2">
    <name type="scientific">Stylosanthes scabra</name>
    <dbReference type="NCBI Taxonomy" id="79078"/>
    <lineage>
        <taxon>Eukaryota</taxon>
        <taxon>Viridiplantae</taxon>
        <taxon>Streptophyta</taxon>
        <taxon>Embryophyta</taxon>
        <taxon>Tracheophyta</taxon>
        <taxon>Spermatophyta</taxon>
        <taxon>Magnoliopsida</taxon>
        <taxon>eudicotyledons</taxon>
        <taxon>Gunneridae</taxon>
        <taxon>Pentapetalae</taxon>
        <taxon>rosids</taxon>
        <taxon>fabids</taxon>
        <taxon>Fabales</taxon>
        <taxon>Fabaceae</taxon>
        <taxon>Papilionoideae</taxon>
        <taxon>50 kb inversion clade</taxon>
        <taxon>dalbergioids sensu lato</taxon>
        <taxon>Dalbergieae</taxon>
        <taxon>Pterocarpus clade</taxon>
        <taxon>Stylosanthes</taxon>
    </lineage>
</organism>
<gene>
    <name evidence="1" type="ORF">PIB30_060478</name>
</gene>
<dbReference type="Proteomes" id="UP001341840">
    <property type="component" value="Unassembled WGS sequence"/>
</dbReference>
<protein>
    <submittedName>
        <fullName evidence="1">Uncharacterized protein</fullName>
    </submittedName>
</protein>
<feature type="non-terminal residue" evidence="1">
    <location>
        <position position="1"/>
    </location>
</feature>
<sequence>LSTCELLSTKLNCNQPESKTDFPFRFLSRTTRVLLGILLAPCDTSFKTFQTPSARDKELSKLQRPKVPAPSGRVSSPMLYACDVNVSGKEAWVSKFEKCLIT</sequence>
<evidence type="ECO:0000313" key="2">
    <source>
        <dbReference type="Proteomes" id="UP001341840"/>
    </source>
</evidence>
<evidence type="ECO:0000313" key="1">
    <source>
        <dbReference type="EMBL" id="MED6149231.1"/>
    </source>
</evidence>
<name>A0ABU6TLV3_9FABA</name>
<comment type="caution">
    <text evidence="1">The sequence shown here is derived from an EMBL/GenBank/DDBJ whole genome shotgun (WGS) entry which is preliminary data.</text>
</comment>
<reference evidence="1 2" key="1">
    <citation type="journal article" date="2023" name="Plants (Basel)">
        <title>Bridging the Gap: Combining Genomics and Transcriptomics Approaches to Understand Stylosanthes scabra, an Orphan Legume from the Brazilian Caatinga.</title>
        <authorList>
            <person name="Ferreira-Neto J.R.C."/>
            <person name="da Silva M.D."/>
            <person name="Binneck E."/>
            <person name="de Melo N.F."/>
            <person name="da Silva R.H."/>
            <person name="de Melo A.L.T.M."/>
            <person name="Pandolfi V."/>
            <person name="Bustamante F.O."/>
            <person name="Brasileiro-Vidal A.C."/>
            <person name="Benko-Iseppon A.M."/>
        </authorList>
    </citation>
    <scope>NUCLEOTIDE SEQUENCE [LARGE SCALE GENOMIC DNA]</scope>
    <source>
        <tissue evidence="1">Leaves</tissue>
    </source>
</reference>
<accession>A0ABU6TLV3</accession>
<dbReference type="EMBL" id="JASCZI010091156">
    <property type="protein sequence ID" value="MED6149231.1"/>
    <property type="molecule type" value="Genomic_DNA"/>
</dbReference>
<proteinExistence type="predicted"/>
<keyword evidence="2" id="KW-1185">Reference proteome</keyword>